<dbReference type="InterPro" id="IPR031009">
    <property type="entry name" value="Tcm_partner"/>
</dbReference>
<evidence type="ECO:0000313" key="1">
    <source>
        <dbReference type="EMBL" id="MBD1431595.1"/>
    </source>
</evidence>
<comment type="caution">
    <text evidence="1">The sequence shown here is derived from an EMBL/GenBank/DDBJ whole genome shotgun (WGS) entry which is preliminary data.</text>
</comment>
<dbReference type="RefSeq" id="WP_190992600.1">
    <property type="nucleotide sequence ID" value="NZ_JACOIK010000001.1"/>
</dbReference>
<organism evidence="1 2">
    <name type="scientific">Sphingobacterium micropteri</name>
    <dbReference type="NCBI Taxonomy" id="2763501"/>
    <lineage>
        <taxon>Bacteria</taxon>
        <taxon>Pseudomonadati</taxon>
        <taxon>Bacteroidota</taxon>
        <taxon>Sphingobacteriia</taxon>
        <taxon>Sphingobacteriales</taxon>
        <taxon>Sphingobacteriaceae</taxon>
        <taxon>Sphingobacterium</taxon>
    </lineage>
</organism>
<accession>A0ABR7YJU7</accession>
<dbReference type="EMBL" id="JACOIK010000001">
    <property type="protein sequence ID" value="MBD1431595.1"/>
    <property type="molecule type" value="Genomic_DNA"/>
</dbReference>
<dbReference type="Proteomes" id="UP000602759">
    <property type="component" value="Unassembled WGS sequence"/>
</dbReference>
<name>A0ABR7YJU7_9SPHI</name>
<evidence type="ECO:0000313" key="2">
    <source>
        <dbReference type="Proteomes" id="UP000602759"/>
    </source>
</evidence>
<sequence length="279" mass="32145">MNNFGGNWTYQKIKIIEDYAKAYLEIMKNRPYWKLLYFDGFAGSGEIRVDGPLDSTVIEGAAKKIVSIKEPKMFDICYFVELDKQKKKSLESSLRQIRDAGVHVVEGDCNRKLQDMANFLKSEKGKNHKVLAFIDPCGMEVDWTSIECLKGLSVDMWLLVPTGIGVNRLLKKDSHISEAWWQKLERFYGISRDLLIANFYSSIKTMTLFGEKQIVYKNPKAIQKIESIYTGRLKEVFNYVSKPYILKNNKQSIMFHFVLASNNEVATKIANDIIKKINI</sequence>
<dbReference type="NCBIfam" id="TIGR04474">
    <property type="entry name" value="tcm_partner"/>
    <property type="match status" value="1"/>
</dbReference>
<proteinExistence type="predicted"/>
<keyword evidence="2" id="KW-1185">Reference proteome</keyword>
<protein>
    <submittedName>
        <fullName evidence="1">Three-Cys-motif partner protein TcmP</fullName>
    </submittedName>
</protein>
<reference evidence="1 2" key="1">
    <citation type="submission" date="2020-08" db="EMBL/GenBank/DDBJ databases">
        <title>Sphingobacterium sp. DN00404 isolated from aquaculture water.</title>
        <authorList>
            <person name="Zhang M."/>
        </authorList>
    </citation>
    <scope>NUCLEOTIDE SEQUENCE [LARGE SCALE GENOMIC DNA]</scope>
    <source>
        <strain evidence="1 2">DN00404</strain>
    </source>
</reference>
<gene>
    <name evidence="1" type="primary">tcmP</name>
    <name evidence="1" type="ORF">H8B06_02060</name>
</gene>